<reference evidence="9 10" key="1">
    <citation type="journal article" date="2019" name="Int. J. Syst. Evol. Microbiol.">
        <title>The Global Catalogue of Microorganisms (GCM) 10K type strain sequencing project: providing services to taxonomists for standard genome sequencing and annotation.</title>
        <authorList>
            <consortium name="The Broad Institute Genomics Platform"/>
            <consortium name="The Broad Institute Genome Sequencing Center for Infectious Disease"/>
            <person name="Wu L."/>
            <person name="Ma J."/>
        </authorList>
    </citation>
    <scope>NUCLEOTIDE SEQUENCE [LARGE SCALE GENOMIC DNA]</scope>
    <source>
        <strain evidence="9 10">JCM 1407</strain>
    </source>
</reference>
<dbReference type="CDD" id="cd00560">
    <property type="entry name" value="PanC"/>
    <property type="match status" value="1"/>
</dbReference>
<evidence type="ECO:0000256" key="5">
    <source>
        <dbReference type="ARBA" id="ARBA00022741"/>
    </source>
</evidence>
<comment type="similarity">
    <text evidence="2 8">Belongs to the pantothenate synthetase family.</text>
</comment>
<evidence type="ECO:0000313" key="10">
    <source>
        <dbReference type="Proteomes" id="UP001501510"/>
    </source>
</evidence>
<dbReference type="EC" id="6.3.2.1" evidence="8"/>
<comment type="subunit">
    <text evidence="8">Homodimer.</text>
</comment>
<evidence type="ECO:0000256" key="3">
    <source>
        <dbReference type="ARBA" id="ARBA00022598"/>
    </source>
</evidence>
<keyword evidence="4 8" id="KW-0566">Pantothenate biosynthesis</keyword>
<dbReference type="InterPro" id="IPR014729">
    <property type="entry name" value="Rossmann-like_a/b/a_fold"/>
</dbReference>
<dbReference type="Gene3D" id="3.30.1300.10">
    <property type="entry name" value="Pantoate-beta-alanine ligase, C-terminal domain"/>
    <property type="match status" value="1"/>
</dbReference>
<dbReference type="Proteomes" id="UP001501510">
    <property type="component" value="Unassembled WGS sequence"/>
</dbReference>
<dbReference type="NCBIfam" id="TIGR00018">
    <property type="entry name" value="panC"/>
    <property type="match status" value="1"/>
</dbReference>
<feature type="binding site" evidence="8">
    <location>
        <position position="61"/>
    </location>
    <ligand>
        <name>beta-alanine</name>
        <dbReference type="ChEBI" id="CHEBI:57966"/>
    </ligand>
</feature>
<evidence type="ECO:0000256" key="6">
    <source>
        <dbReference type="ARBA" id="ARBA00022840"/>
    </source>
</evidence>
<comment type="pathway">
    <text evidence="1 8">Cofactor biosynthesis; (R)-pantothenate biosynthesis; (R)-pantothenate from (R)-pantoate and beta-alanine: step 1/1.</text>
</comment>
<comment type="catalytic activity">
    <reaction evidence="7 8">
        <text>(R)-pantoate + beta-alanine + ATP = (R)-pantothenate + AMP + diphosphate + H(+)</text>
        <dbReference type="Rhea" id="RHEA:10912"/>
        <dbReference type="ChEBI" id="CHEBI:15378"/>
        <dbReference type="ChEBI" id="CHEBI:15980"/>
        <dbReference type="ChEBI" id="CHEBI:29032"/>
        <dbReference type="ChEBI" id="CHEBI:30616"/>
        <dbReference type="ChEBI" id="CHEBI:33019"/>
        <dbReference type="ChEBI" id="CHEBI:57966"/>
        <dbReference type="ChEBI" id="CHEBI:456215"/>
        <dbReference type="EC" id="6.3.2.1"/>
    </reaction>
</comment>
<dbReference type="Gene3D" id="3.40.50.620">
    <property type="entry name" value="HUPs"/>
    <property type="match status" value="1"/>
</dbReference>
<dbReference type="InterPro" id="IPR042176">
    <property type="entry name" value="Pantoate_ligase_C"/>
</dbReference>
<dbReference type="RefSeq" id="WP_343761062.1">
    <property type="nucleotide sequence ID" value="NZ_BAAACG010000008.1"/>
</dbReference>
<keyword evidence="8" id="KW-0963">Cytoplasm</keyword>
<evidence type="ECO:0000256" key="8">
    <source>
        <dbReference type="HAMAP-Rule" id="MF_00158"/>
    </source>
</evidence>
<proteinExistence type="inferred from homology"/>
<dbReference type="SUPFAM" id="SSF52374">
    <property type="entry name" value="Nucleotidylyl transferase"/>
    <property type="match status" value="1"/>
</dbReference>
<sequence>MKIIHEIYDIKEQIKKWKKEGLSIGFVPTMGFLHEGHASLIKTASKENDKVIVSVFVNPLQFGPTEDYSDYPRDIDHDSKICRENGASLIFNPSPKTMYGDKNYTHVNVDTLTNKLCGFSRPGHFQGVCTVITKFFNILSPDKAYFGEKDAQQLAVIKRMVKDLNFDIEIIGCPIIREKDGLAKSSRNTYLDNKGRQAALVLNKSLKSAHNLLESGEKDLSKVKKLIKNNIEKEPLATIDYIEIVDSLTLQPVYKIEDPILVAIAVYINNKVRLIDNFTFKIKQVK</sequence>
<feature type="active site" description="Proton donor" evidence="8">
    <location>
        <position position="37"/>
    </location>
</feature>
<name>A0ABN1JHI1_9CLOT</name>
<dbReference type="PANTHER" id="PTHR21299:SF1">
    <property type="entry name" value="PANTOATE--BETA-ALANINE LIGASE"/>
    <property type="match status" value="1"/>
</dbReference>
<comment type="function">
    <text evidence="8">Catalyzes the condensation of pantoate with beta-alanine in an ATP-dependent reaction via a pantoyl-adenylate intermediate.</text>
</comment>
<keyword evidence="5 8" id="KW-0547">Nucleotide-binding</keyword>
<gene>
    <name evidence="8 9" type="primary">panC</name>
    <name evidence="9" type="ORF">GCM10008906_18910</name>
</gene>
<protein>
    <recommendedName>
        <fullName evidence="8">Pantothenate synthetase</fullName>
        <shortName evidence="8">PS</shortName>
        <ecNumber evidence="8">6.3.2.1</ecNumber>
    </recommendedName>
    <alternativeName>
        <fullName evidence="8">Pantoate--beta-alanine ligase</fullName>
    </alternativeName>
    <alternativeName>
        <fullName evidence="8">Pantoate-activating enzyme</fullName>
    </alternativeName>
</protein>
<evidence type="ECO:0000256" key="4">
    <source>
        <dbReference type="ARBA" id="ARBA00022655"/>
    </source>
</evidence>
<comment type="caution">
    <text evidence="9">The sequence shown here is derived from an EMBL/GenBank/DDBJ whole genome shotgun (WGS) entry which is preliminary data.</text>
</comment>
<comment type="miscellaneous">
    <text evidence="8">The reaction proceeds by a bi uni uni bi ping pong mechanism.</text>
</comment>
<evidence type="ECO:0000256" key="2">
    <source>
        <dbReference type="ARBA" id="ARBA00009256"/>
    </source>
</evidence>
<dbReference type="EMBL" id="BAAACG010000008">
    <property type="protein sequence ID" value="GAA0739753.1"/>
    <property type="molecule type" value="Genomic_DNA"/>
</dbReference>
<accession>A0ABN1JHI1</accession>
<organism evidence="9 10">
    <name type="scientific">Clostridium oceanicum</name>
    <dbReference type="NCBI Taxonomy" id="1543"/>
    <lineage>
        <taxon>Bacteria</taxon>
        <taxon>Bacillati</taxon>
        <taxon>Bacillota</taxon>
        <taxon>Clostridia</taxon>
        <taxon>Eubacteriales</taxon>
        <taxon>Clostridiaceae</taxon>
        <taxon>Clostridium</taxon>
    </lineage>
</organism>
<dbReference type="GO" id="GO:0016874">
    <property type="term" value="F:ligase activity"/>
    <property type="evidence" value="ECO:0007669"/>
    <property type="project" value="UniProtKB-KW"/>
</dbReference>
<dbReference type="InterPro" id="IPR004821">
    <property type="entry name" value="Cyt_trans-like"/>
</dbReference>
<evidence type="ECO:0000313" key="9">
    <source>
        <dbReference type="EMBL" id="GAA0739753.1"/>
    </source>
</evidence>
<dbReference type="HAMAP" id="MF_00158">
    <property type="entry name" value="PanC"/>
    <property type="match status" value="1"/>
</dbReference>
<dbReference type="PANTHER" id="PTHR21299">
    <property type="entry name" value="CYTIDYLATE KINASE/PANTOATE-BETA-ALANINE LIGASE"/>
    <property type="match status" value="1"/>
</dbReference>
<keyword evidence="6 8" id="KW-0067">ATP-binding</keyword>
<dbReference type="NCBIfam" id="TIGR00125">
    <property type="entry name" value="cyt_tran_rel"/>
    <property type="match status" value="1"/>
</dbReference>
<feature type="binding site" evidence="8">
    <location>
        <begin position="184"/>
        <end position="187"/>
    </location>
    <ligand>
        <name>ATP</name>
        <dbReference type="ChEBI" id="CHEBI:30616"/>
    </ligand>
</feature>
<feature type="binding site" evidence="8">
    <location>
        <position position="153"/>
    </location>
    <ligand>
        <name>(R)-pantoate</name>
        <dbReference type="ChEBI" id="CHEBI:15980"/>
    </ligand>
</feature>
<feature type="binding site" evidence="8">
    <location>
        <position position="61"/>
    </location>
    <ligand>
        <name>(R)-pantoate</name>
        <dbReference type="ChEBI" id="CHEBI:15980"/>
    </ligand>
</feature>
<feature type="binding site" evidence="8">
    <location>
        <position position="176"/>
    </location>
    <ligand>
        <name>ATP</name>
        <dbReference type="ChEBI" id="CHEBI:30616"/>
    </ligand>
</feature>
<evidence type="ECO:0000256" key="7">
    <source>
        <dbReference type="ARBA" id="ARBA00048258"/>
    </source>
</evidence>
<dbReference type="Pfam" id="PF02569">
    <property type="entry name" value="Pantoate_ligase"/>
    <property type="match status" value="1"/>
</dbReference>
<comment type="subcellular location">
    <subcellularLocation>
        <location evidence="8">Cytoplasm</location>
    </subcellularLocation>
</comment>
<feature type="binding site" evidence="8">
    <location>
        <begin position="30"/>
        <end position="37"/>
    </location>
    <ligand>
        <name>ATP</name>
        <dbReference type="ChEBI" id="CHEBI:30616"/>
    </ligand>
</feature>
<evidence type="ECO:0000256" key="1">
    <source>
        <dbReference type="ARBA" id="ARBA00004990"/>
    </source>
</evidence>
<keyword evidence="10" id="KW-1185">Reference proteome</keyword>
<feature type="binding site" evidence="8">
    <location>
        <begin position="147"/>
        <end position="150"/>
    </location>
    <ligand>
        <name>ATP</name>
        <dbReference type="ChEBI" id="CHEBI:30616"/>
    </ligand>
</feature>
<keyword evidence="3 8" id="KW-0436">Ligase</keyword>
<dbReference type="InterPro" id="IPR003721">
    <property type="entry name" value="Pantoate_ligase"/>
</dbReference>